<dbReference type="PANTHER" id="PTHR47332:SF6">
    <property type="entry name" value="SET DOMAIN-CONTAINING PROTEIN"/>
    <property type="match status" value="1"/>
</dbReference>
<reference evidence="2" key="1">
    <citation type="journal article" date="2023" name="Mol. Phylogenet. Evol.">
        <title>Genome-scale phylogeny and comparative genomics of the fungal order Sordariales.</title>
        <authorList>
            <person name="Hensen N."/>
            <person name="Bonometti L."/>
            <person name="Westerberg I."/>
            <person name="Brannstrom I.O."/>
            <person name="Guillou S."/>
            <person name="Cros-Aarteil S."/>
            <person name="Calhoun S."/>
            <person name="Haridas S."/>
            <person name="Kuo A."/>
            <person name="Mondo S."/>
            <person name="Pangilinan J."/>
            <person name="Riley R."/>
            <person name="LaButti K."/>
            <person name="Andreopoulos B."/>
            <person name="Lipzen A."/>
            <person name="Chen C."/>
            <person name="Yan M."/>
            <person name="Daum C."/>
            <person name="Ng V."/>
            <person name="Clum A."/>
            <person name="Steindorff A."/>
            <person name="Ohm R.A."/>
            <person name="Martin F."/>
            <person name="Silar P."/>
            <person name="Natvig D.O."/>
            <person name="Lalanne C."/>
            <person name="Gautier V."/>
            <person name="Ament-Velasquez S.L."/>
            <person name="Kruys A."/>
            <person name="Hutchinson M.I."/>
            <person name="Powell A.J."/>
            <person name="Barry K."/>
            <person name="Miller A.N."/>
            <person name="Grigoriev I.V."/>
            <person name="Debuchy R."/>
            <person name="Gladieux P."/>
            <person name="Hiltunen Thoren M."/>
            <person name="Johannesson H."/>
        </authorList>
    </citation>
    <scope>NUCLEOTIDE SEQUENCE</scope>
    <source>
        <strain evidence="2">CBS 955.72</strain>
    </source>
</reference>
<protein>
    <recommendedName>
        <fullName evidence="1">SET domain-containing protein</fullName>
    </recommendedName>
</protein>
<sequence length="476" mass="53572">MKFSQLLFPACAASALAHSDAHNHHHDAHRSHGLAGVCGSGALPLSDGESTCGSDTEYLAAGHNDVFAQKPLDGIWRCPNGTECDYAHKHNWTHSSPCFTSPTTGTEFCVFTDAEFAEGRGTSFVMPARRADYIATTPAFVEPDRVKGVNQDLKRIVPAKYDMKEFPGKGMGLVANTYIQRGDLIMANTLSLMIDYRVFDELTWDEYAQLQAFAVDYLPDAHRAAIMNLSTHDGGNLTHVATVDKITATNAFDIDPDADDEQQDHGFFVVFPEIARMNHDCRANADYYFDHETLTQYIHATRPISPGEELTLSYINPLMRREARLRKLQRTWGFKCACPLCTQEAGRAKASDARIKQIRELRGQFRSYKPESLANPQMAELFISLHEQEKLWGAMYEAYAFAALEYNGIGEPWTATKWAQLAVEWGIPAVGEKDQDVIEMQKLAEDPWAHWSWMLRSKKRAGWGRKDGEEEEDDEY</sequence>
<proteinExistence type="predicted"/>
<dbReference type="Gene3D" id="2.170.270.10">
    <property type="entry name" value="SET domain"/>
    <property type="match status" value="1"/>
</dbReference>
<dbReference type="CDD" id="cd20071">
    <property type="entry name" value="SET_SMYD"/>
    <property type="match status" value="1"/>
</dbReference>
<evidence type="ECO:0000259" key="1">
    <source>
        <dbReference type="PROSITE" id="PS50280"/>
    </source>
</evidence>
<reference evidence="2" key="2">
    <citation type="submission" date="2023-06" db="EMBL/GenBank/DDBJ databases">
        <authorList>
            <consortium name="Lawrence Berkeley National Laboratory"/>
            <person name="Haridas S."/>
            <person name="Hensen N."/>
            <person name="Bonometti L."/>
            <person name="Westerberg I."/>
            <person name="Brannstrom I.O."/>
            <person name="Guillou S."/>
            <person name="Cros-Aarteil S."/>
            <person name="Calhoun S."/>
            <person name="Kuo A."/>
            <person name="Mondo S."/>
            <person name="Pangilinan J."/>
            <person name="Riley R."/>
            <person name="Labutti K."/>
            <person name="Andreopoulos B."/>
            <person name="Lipzen A."/>
            <person name="Chen C."/>
            <person name="Yanf M."/>
            <person name="Daum C."/>
            <person name="Ng V."/>
            <person name="Clum A."/>
            <person name="Steindorff A."/>
            <person name="Ohm R."/>
            <person name="Martin F."/>
            <person name="Silar P."/>
            <person name="Natvig D."/>
            <person name="Lalanne C."/>
            <person name="Gautier V."/>
            <person name="Ament-Velasquez S.L."/>
            <person name="Kruys A."/>
            <person name="Hutchinson M.I."/>
            <person name="Powell A.J."/>
            <person name="Barry K."/>
            <person name="Miller A.N."/>
            <person name="Grigoriev I.V."/>
            <person name="Debuchy R."/>
            <person name="Gladieux P."/>
            <person name="Thoren M.H."/>
            <person name="Johannesson H."/>
        </authorList>
    </citation>
    <scope>NUCLEOTIDE SEQUENCE</scope>
    <source>
        <strain evidence="2">CBS 955.72</strain>
    </source>
</reference>
<dbReference type="InterPro" id="IPR046341">
    <property type="entry name" value="SET_dom_sf"/>
</dbReference>
<dbReference type="SUPFAM" id="SSF82199">
    <property type="entry name" value="SET domain"/>
    <property type="match status" value="1"/>
</dbReference>
<keyword evidence="3" id="KW-1185">Reference proteome</keyword>
<dbReference type="Proteomes" id="UP001275084">
    <property type="component" value="Unassembled WGS sequence"/>
</dbReference>
<name>A0AAJ0HMH1_9PEZI</name>
<dbReference type="Pfam" id="PF00856">
    <property type="entry name" value="SET"/>
    <property type="match status" value="1"/>
</dbReference>
<dbReference type="EMBL" id="JAUIQD010000003">
    <property type="protein sequence ID" value="KAK3357621.1"/>
    <property type="molecule type" value="Genomic_DNA"/>
</dbReference>
<gene>
    <name evidence="2" type="ORF">B0T25DRAFT_164645</name>
</gene>
<evidence type="ECO:0000313" key="2">
    <source>
        <dbReference type="EMBL" id="KAK3357621.1"/>
    </source>
</evidence>
<dbReference type="InterPro" id="IPR053185">
    <property type="entry name" value="SET_domain_protein"/>
</dbReference>
<evidence type="ECO:0000313" key="3">
    <source>
        <dbReference type="Proteomes" id="UP001275084"/>
    </source>
</evidence>
<dbReference type="PANTHER" id="PTHR47332">
    <property type="entry name" value="SET DOMAIN-CONTAINING PROTEIN 5"/>
    <property type="match status" value="1"/>
</dbReference>
<feature type="domain" description="SET" evidence="1">
    <location>
        <begin position="154"/>
        <end position="315"/>
    </location>
</feature>
<dbReference type="AlphaFoldDB" id="A0AAJ0HMH1"/>
<dbReference type="InterPro" id="IPR001214">
    <property type="entry name" value="SET_dom"/>
</dbReference>
<accession>A0AAJ0HMH1</accession>
<organism evidence="2 3">
    <name type="scientific">Lasiosphaeria hispida</name>
    <dbReference type="NCBI Taxonomy" id="260671"/>
    <lineage>
        <taxon>Eukaryota</taxon>
        <taxon>Fungi</taxon>
        <taxon>Dikarya</taxon>
        <taxon>Ascomycota</taxon>
        <taxon>Pezizomycotina</taxon>
        <taxon>Sordariomycetes</taxon>
        <taxon>Sordariomycetidae</taxon>
        <taxon>Sordariales</taxon>
        <taxon>Lasiosphaeriaceae</taxon>
        <taxon>Lasiosphaeria</taxon>
    </lineage>
</organism>
<dbReference type="SMART" id="SM00317">
    <property type="entry name" value="SET"/>
    <property type="match status" value="1"/>
</dbReference>
<dbReference type="PROSITE" id="PS50280">
    <property type="entry name" value="SET"/>
    <property type="match status" value="1"/>
</dbReference>
<comment type="caution">
    <text evidence="2">The sequence shown here is derived from an EMBL/GenBank/DDBJ whole genome shotgun (WGS) entry which is preliminary data.</text>
</comment>